<dbReference type="Proteomes" id="UP001652542">
    <property type="component" value="Unassembled WGS sequence"/>
</dbReference>
<evidence type="ECO:0000313" key="7">
    <source>
        <dbReference type="Proteomes" id="UP001652542"/>
    </source>
</evidence>
<dbReference type="PANTHER" id="PTHR30419">
    <property type="entry name" value="HTH-TYPE TRANSCRIPTIONAL REGULATOR YBHD"/>
    <property type="match status" value="1"/>
</dbReference>
<dbReference type="InterPro" id="IPR050950">
    <property type="entry name" value="HTH-type_LysR_regulators"/>
</dbReference>
<proteinExistence type="inferred from homology"/>
<dbReference type="Pfam" id="PF00126">
    <property type="entry name" value="HTH_1"/>
    <property type="match status" value="1"/>
</dbReference>
<dbReference type="InterPro" id="IPR005119">
    <property type="entry name" value="LysR_subst-bd"/>
</dbReference>
<evidence type="ECO:0000256" key="1">
    <source>
        <dbReference type="ARBA" id="ARBA00009437"/>
    </source>
</evidence>
<dbReference type="Gene3D" id="1.10.10.10">
    <property type="entry name" value="Winged helix-like DNA-binding domain superfamily/Winged helix DNA-binding domain"/>
    <property type="match status" value="1"/>
</dbReference>
<comment type="caution">
    <text evidence="6">The sequence shown here is derived from an EMBL/GenBank/DDBJ whole genome shotgun (WGS) entry which is preliminary data.</text>
</comment>
<keyword evidence="3" id="KW-0238">DNA-binding</keyword>
<evidence type="ECO:0000256" key="4">
    <source>
        <dbReference type="ARBA" id="ARBA00023163"/>
    </source>
</evidence>
<keyword evidence="2" id="KW-0805">Transcription regulation</keyword>
<reference evidence="6 7" key="1">
    <citation type="submission" date="2022-10" db="EMBL/GenBank/DDBJ databases">
        <title>Defluviimonas sp. nov., isolated from ocean surface water.</title>
        <authorList>
            <person name="He W."/>
            <person name="Wang L."/>
            <person name="Zhang D.-F."/>
        </authorList>
    </citation>
    <scope>NUCLEOTIDE SEQUENCE [LARGE SCALE GENOMIC DNA]</scope>
    <source>
        <strain evidence="6 7">WL0002</strain>
    </source>
</reference>
<keyword evidence="7" id="KW-1185">Reference proteome</keyword>
<name>A0ABT2ZBA4_9RHOB</name>
<dbReference type="SUPFAM" id="SSF53850">
    <property type="entry name" value="Periplasmic binding protein-like II"/>
    <property type="match status" value="1"/>
</dbReference>
<comment type="similarity">
    <text evidence="1">Belongs to the LysR transcriptional regulatory family.</text>
</comment>
<dbReference type="InterPro" id="IPR000847">
    <property type="entry name" value="LysR_HTH_N"/>
</dbReference>
<dbReference type="InterPro" id="IPR036388">
    <property type="entry name" value="WH-like_DNA-bd_sf"/>
</dbReference>
<dbReference type="RefSeq" id="WP_263734020.1">
    <property type="nucleotide sequence ID" value="NZ_JAOWKY010000001.1"/>
</dbReference>
<evidence type="ECO:0000313" key="6">
    <source>
        <dbReference type="EMBL" id="MCV2868409.1"/>
    </source>
</evidence>
<accession>A0ABT2ZBA4</accession>
<protein>
    <submittedName>
        <fullName evidence="6">LysR family transcriptional regulator</fullName>
    </submittedName>
</protein>
<dbReference type="CDD" id="cd05466">
    <property type="entry name" value="PBP2_LTTR_substrate"/>
    <property type="match status" value="1"/>
</dbReference>
<feature type="domain" description="HTH lysR-type" evidence="5">
    <location>
        <begin position="18"/>
        <end position="75"/>
    </location>
</feature>
<dbReference type="PRINTS" id="PR00039">
    <property type="entry name" value="HTHLYSR"/>
</dbReference>
<evidence type="ECO:0000259" key="5">
    <source>
        <dbReference type="PROSITE" id="PS50931"/>
    </source>
</evidence>
<dbReference type="InterPro" id="IPR036390">
    <property type="entry name" value="WH_DNA-bd_sf"/>
</dbReference>
<evidence type="ECO:0000256" key="2">
    <source>
        <dbReference type="ARBA" id="ARBA00023015"/>
    </source>
</evidence>
<organism evidence="6 7">
    <name type="scientific">Albidovulum marisflavi</name>
    <dbReference type="NCBI Taxonomy" id="2984159"/>
    <lineage>
        <taxon>Bacteria</taxon>
        <taxon>Pseudomonadati</taxon>
        <taxon>Pseudomonadota</taxon>
        <taxon>Alphaproteobacteria</taxon>
        <taxon>Rhodobacterales</taxon>
        <taxon>Paracoccaceae</taxon>
        <taxon>Albidovulum</taxon>
    </lineage>
</organism>
<evidence type="ECO:0000256" key="3">
    <source>
        <dbReference type="ARBA" id="ARBA00023125"/>
    </source>
</evidence>
<dbReference type="Gene3D" id="3.40.190.10">
    <property type="entry name" value="Periplasmic binding protein-like II"/>
    <property type="match status" value="2"/>
</dbReference>
<gene>
    <name evidence="6" type="ORF">OEW28_07185</name>
</gene>
<dbReference type="PROSITE" id="PS50931">
    <property type="entry name" value="HTH_LYSR"/>
    <property type="match status" value="1"/>
</dbReference>
<dbReference type="EMBL" id="JAOWKY010000001">
    <property type="protein sequence ID" value="MCV2868409.1"/>
    <property type="molecule type" value="Genomic_DNA"/>
</dbReference>
<dbReference type="SUPFAM" id="SSF46785">
    <property type="entry name" value="Winged helix' DNA-binding domain"/>
    <property type="match status" value="1"/>
</dbReference>
<dbReference type="Pfam" id="PF03466">
    <property type="entry name" value="LysR_substrate"/>
    <property type="match status" value="1"/>
</dbReference>
<keyword evidence="4" id="KW-0804">Transcription</keyword>
<sequence length="337" mass="37101">MPDSKNSDVKSSHSPDFNLFRAVEIFMAVAEMQQVTTAARALGMTQSAASQHLKNLETAFGVKFIDRSHRPVTLTHAGGILQRHGFRILNEIEDLKANIRRLNATTLPVLRMGLLASIATTLTPGLFDFAVNELGVPELILSAGLAIDHRSALNARQIDLAVTSELVQSDIDDHVIPVLDESFYLVLPESYDGDPADIEEISARLSLVRFGVATPVGRRTDQHLQRCRLHFPRAMEADRSSMVVAGVVTGKCFAILTPSLLIDAVAEGMKLRIEPLPFPGFRRRIQVVTRNGEHEEIAKALARQCAQILRTHFAMRFPAIAGEVDYHFPALADPAQD</sequence>